<name>A0A915D925_9BILA</name>
<feature type="domain" description="Peptidase S1" evidence="2">
    <location>
        <begin position="39"/>
        <end position="215"/>
    </location>
</feature>
<dbReference type="InterPro" id="IPR001254">
    <property type="entry name" value="Trypsin_dom"/>
</dbReference>
<keyword evidence="1" id="KW-0732">Signal</keyword>
<dbReference type="GO" id="GO:0006508">
    <property type="term" value="P:proteolysis"/>
    <property type="evidence" value="ECO:0007669"/>
    <property type="project" value="InterPro"/>
</dbReference>
<dbReference type="InterPro" id="IPR009003">
    <property type="entry name" value="Peptidase_S1_PA"/>
</dbReference>
<evidence type="ECO:0000313" key="4">
    <source>
        <dbReference type="WBParaSite" id="jg17032"/>
    </source>
</evidence>
<dbReference type="SUPFAM" id="SSF50494">
    <property type="entry name" value="Trypsin-like serine proteases"/>
    <property type="match status" value="1"/>
</dbReference>
<keyword evidence="3" id="KW-1185">Reference proteome</keyword>
<accession>A0A915D925</accession>
<dbReference type="Gene3D" id="2.40.10.10">
    <property type="entry name" value="Trypsin-like serine proteases"/>
    <property type="match status" value="1"/>
</dbReference>
<evidence type="ECO:0000313" key="3">
    <source>
        <dbReference type="Proteomes" id="UP000887574"/>
    </source>
</evidence>
<feature type="chain" id="PRO_5037172075" evidence="1">
    <location>
        <begin position="21"/>
        <end position="285"/>
    </location>
</feature>
<evidence type="ECO:0000256" key="1">
    <source>
        <dbReference type="SAM" id="SignalP"/>
    </source>
</evidence>
<organism evidence="3 4">
    <name type="scientific">Ditylenchus dipsaci</name>
    <dbReference type="NCBI Taxonomy" id="166011"/>
    <lineage>
        <taxon>Eukaryota</taxon>
        <taxon>Metazoa</taxon>
        <taxon>Ecdysozoa</taxon>
        <taxon>Nematoda</taxon>
        <taxon>Chromadorea</taxon>
        <taxon>Rhabditida</taxon>
        <taxon>Tylenchina</taxon>
        <taxon>Tylenchomorpha</taxon>
        <taxon>Sphaerularioidea</taxon>
        <taxon>Anguinidae</taxon>
        <taxon>Anguininae</taxon>
        <taxon>Ditylenchus</taxon>
    </lineage>
</organism>
<dbReference type="Proteomes" id="UP000887574">
    <property type="component" value="Unplaced"/>
</dbReference>
<sequence>MKLNCLAILFVCQGLIFVKGLLNGNLVEWNQYRSLVKVLARSENLDVQSCTGSLISPSLILTASECVIHRTARVRMSEFLVIMTQADKTIRKLSGKLVDLAEDWALLQISPQNISELCLPYPAPNGITRLNLKPSLLSPAFLDIPNSSIGKLNCHILGFVHTDKASDFVKQQKVFKMDLEHLTETVSDNQKIYRSRIFMNYTACFDDTGTALICNVMGYGPLQLGMFQSLNVASDKEMDLNSSSVCSQALDMQFSISVKDEWLVAAIQRHSFAELVAAYKLCQFI</sequence>
<dbReference type="GO" id="GO:0004252">
    <property type="term" value="F:serine-type endopeptidase activity"/>
    <property type="evidence" value="ECO:0007669"/>
    <property type="project" value="InterPro"/>
</dbReference>
<dbReference type="AlphaFoldDB" id="A0A915D925"/>
<dbReference type="InterPro" id="IPR043504">
    <property type="entry name" value="Peptidase_S1_PA_chymotrypsin"/>
</dbReference>
<protein>
    <submittedName>
        <fullName evidence="4">Peptidase S1 domain-containing protein</fullName>
    </submittedName>
</protein>
<dbReference type="WBParaSite" id="jg17032">
    <property type="protein sequence ID" value="jg17032"/>
    <property type="gene ID" value="jg17032"/>
</dbReference>
<proteinExistence type="predicted"/>
<evidence type="ECO:0000259" key="2">
    <source>
        <dbReference type="Pfam" id="PF00089"/>
    </source>
</evidence>
<feature type="signal peptide" evidence="1">
    <location>
        <begin position="1"/>
        <end position="20"/>
    </location>
</feature>
<dbReference type="Pfam" id="PF00089">
    <property type="entry name" value="Trypsin"/>
    <property type="match status" value="1"/>
</dbReference>
<reference evidence="4" key="1">
    <citation type="submission" date="2022-11" db="UniProtKB">
        <authorList>
            <consortium name="WormBaseParasite"/>
        </authorList>
    </citation>
    <scope>IDENTIFICATION</scope>
</reference>